<dbReference type="Proteomes" id="UP000541425">
    <property type="component" value="Unassembled WGS sequence"/>
</dbReference>
<name>A0A7W5UM84_9BACT</name>
<keyword evidence="1" id="KW-1133">Transmembrane helix</keyword>
<keyword evidence="1" id="KW-0472">Membrane</keyword>
<evidence type="ECO:0000313" key="3">
    <source>
        <dbReference type="Proteomes" id="UP000541425"/>
    </source>
</evidence>
<reference evidence="2 3" key="1">
    <citation type="submission" date="2020-08" db="EMBL/GenBank/DDBJ databases">
        <title>Genomic Encyclopedia of Type Strains, Phase IV (KMG-IV): sequencing the most valuable type-strain genomes for metagenomic binning, comparative biology and taxonomic classification.</title>
        <authorList>
            <person name="Goeker M."/>
        </authorList>
    </citation>
    <scope>NUCLEOTIDE SEQUENCE [LARGE SCALE GENOMIC DNA]</scope>
    <source>
        <strain evidence="2 3">DSM 22548</strain>
    </source>
</reference>
<evidence type="ECO:0000256" key="1">
    <source>
        <dbReference type="SAM" id="Phobius"/>
    </source>
</evidence>
<feature type="transmembrane region" description="Helical" evidence="1">
    <location>
        <begin position="282"/>
        <end position="303"/>
    </location>
</feature>
<dbReference type="Pfam" id="PF14897">
    <property type="entry name" value="EpsG"/>
    <property type="match status" value="1"/>
</dbReference>
<feature type="transmembrane region" description="Helical" evidence="1">
    <location>
        <begin position="129"/>
        <end position="154"/>
    </location>
</feature>
<gene>
    <name evidence="2" type="ORF">FHS60_000725</name>
</gene>
<feature type="transmembrane region" description="Helical" evidence="1">
    <location>
        <begin position="199"/>
        <end position="230"/>
    </location>
</feature>
<feature type="transmembrane region" description="Helical" evidence="1">
    <location>
        <begin position="166"/>
        <end position="192"/>
    </location>
</feature>
<keyword evidence="1" id="KW-0812">Transmembrane</keyword>
<proteinExistence type="predicted"/>
<feature type="transmembrane region" description="Helical" evidence="1">
    <location>
        <begin position="309"/>
        <end position="327"/>
    </location>
</feature>
<feature type="transmembrane region" description="Helical" evidence="1">
    <location>
        <begin position="98"/>
        <end position="117"/>
    </location>
</feature>
<feature type="transmembrane region" description="Helical" evidence="1">
    <location>
        <begin position="6"/>
        <end position="21"/>
    </location>
</feature>
<comment type="caution">
    <text evidence="2">The sequence shown here is derived from an EMBL/GenBank/DDBJ whole genome shotgun (WGS) entry which is preliminary data.</text>
</comment>
<feature type="transmembrane region" description="Helical" evidence="1">
    <location>
        <begin position="250"/>
        <end position="270"/>
    </location>
</feature>
<dbReference type="InterPro" id="IPR049458">
    <property type="entry name" value="EpsG-like"/>
</dbReference>
<accession>A0A7W5UM84</accession>
<evidence type="ECO:0000313" key="2">
    <source>
        <dbReference type="EMBL" id="MBB3702272.1"/>
    </source>
</evidence>
<protein>
    <recommendedName>
        <fullName evidence="4">EpsG family protein</fullName>
    </recommendedName>
</protein>
<dbReference type="RefSeq" id="WP_183695008.1">
    <property type="nucleotide sequence ID" value="NZ_JACICA010000002.1"/>
</dbReference>
<dbReference type="AlphaFoldDB" id="A0A7W5UM84"/>
<organism evidence="2 3">
    <name type="scientific">Alloprevotella rava</name>
    <dbReference type="NCBI Taxonomy" id="671218"/>
    <lineage>
        <taxon>Bacteria</taxon>
        <taxon>Pseudomonadati</taxon>
        <taxon>Bacteroidota</taxon>
        <taxon>Bacteroidia</taxon>
        <taxon>Bacteroidales</taxon>
        <taxon>Prevotellaceae</taxon>
        <taxon>Alloprevotella</taxon>
    </lineage>
</organism>
<sequence>MEYSIPYLALIVFFSILAWWSNDTKNEKIRKRLTWLALGVFLFFFGFRGFCFYDWAEYYRVFMTWKWWELPKTEISDWQYEPGFMILMLTCKSLSSNYFFFSFVCAAINLVLLARFLSRYVENTPLALIIYLAMGGLVMSTDLMRNSIAIMLFLNALPYLEARRPIPYFLICGLAFLFHSTSLIFIPFYFLLHRKWGRWVFLIVFLIGNVVYLMRIPMLMEIVSFASSIIDPSLKQKIDAYMEMAPGVGFQISIGYLERLFTGILVLIYYNKLHVVRKNADIFINALLIYFTLFFFLSEFRVLSVRFSYLFAFGYWVIWLDLIKCFAVQNNRRLFVCFLFIYSMLKIYQSTNNIIYRYDNVIFSTESYNLRRITFDVYSETIK</sequence>
<evidence type="ECO:0008006" key="4">
    <source>
        <dbReference type="Google" id="ProtNLM"/>
    </source>
</evidence>
<feature type="transmembrane region" description="Helical" evidence="1">
    <location>
        <begin position="33"/>
        <end position="56"/>
    </location>
</feature>
<dbReference type="EMBL" id="JACICA010000002">
    <property type="protein sequence ID" value="MBB3702272.1"/>
    <property type="molecule type" value="Genomic_DNA"/>
</dbReference>